<dbReference type="InterPro" id="IPR012910">
    <property type="entry name" value="Plug_dom"/>
</dbReference>
<dbReference type="Pfam" id="PF13620">
    <property type="entry name" value="CarboxypepD_reg"/>
    <property type="match status" value="1"/>
</dbReference>
<dbReference type="Gene3D" id="2.170.130.10">
    <property type="entry name" value="TonB-dependent receptor, plug domain"/>
    <property type="match status" value="1"/>
</dbReference>
<dbReference type="PANTHER" id="PTHR30069:SF29">
    <property type="entry name" value="HEMOGLOBIN AND HEMOGLOBIN-HAPTOGLOBIN-BINDING PROTEIN 1-RELATED"/>
    <property type="match status" value="1"/>
</dbReference>
<evidence type="ECO:0000256" key="1">
    <source>
        <dbReference type="ARBA" id="ARBA00022729"/>
    </source>
</evidence>
<keyword evidence="3" id="KW-0675">Receptor</keyword>
<evidence type="ECO:0000313" key="3">
    <source>
        <dbReference type="EMBL" id="GAL66046.1"/>
    </source>
</evidence>
<dbReference type="Gene3D" id="2.60.40.1120">
    <property type="entry name" value="Carboxypeptidase-like, regulatory domain"/>
    <property type="match status" value="1"/>
</dbReference>
<dbReference type="SUPFAM" id="SSF49464">
    <property type="entry name" value="Carboxypeptidase regulatory domain-like"/>
    <property type="match status" value="1"/>
</dbReference>
<reference evidence="3 4" key="1">
    <citation type="journal article" date="2014" name="Genome Announc.">
        <title>Draft Genome Sequence of Marine Flavobacterium Jejuia pallidilutea Strain 11shimoA1 and Pigmentation Mutants.</title>
        <authorList>
            <person name="Takatani N."/>
            <person name="Nakanishi M."/>
            <person name="Meirelles P."/>
            <person name="Mino S."/>
            <person name="Suda W."/>
            <person name="Oshima K."/>
            <person name="Hattori M."/>
            <person name="Ohkuma M."/>
            <person name="Hosokawa M."/>
            <person name="Miyashita K."/>
            <person name="Thompson F.L."/>
            <person name="Niwa A."/>
            <person name="Sawabe T."/>
            <person name="Sawabe T."/>
        </authorList>
    </citation>
    <scope>NUCLEOTIDE SEQUENCE [LARGE SCALE GENOMIC DNA]</scope>
    <source>
        <strain evidence="3 4">JCM 19301</strain>
    </source>
</reference>
<feature type="domain" description="TonB-dependent receptor plug" evidence="2">
    <location>
        <begin position="131"/>
        <end position="218"/>
    </location>
</feature>
<dbReference type="AlphaFoldDB" id="A0A090VMY1"/>
<dbReference type="InterPro" id="IPR008969">
    <property type="entry name" value="CarboxyPept-like_regulatory"/>
</dbReference>
<dbReference type="eggNOG" id="COG4771">
    <property type="taxonomic scope" value="Bacteria"/>
</dbReference>
<dbReference type="GO" id="GO:0009279">
    <property type="term" value="C:cell outer membrane"/>
    <property type="evidence" value="ECO:0007669"/>
    <property type="project" value="TreeGrafter"/>
</dbReference>
<keyword evidence="1" id="KW-0732">Signal</keyword>
<dbReference type="Proteomes" id="UP000029641">
    <property type="component" value="Unassembled WGS sequence"/>
</dbReference>
<dbReference type="PANTHER" id="PTHR30069">
    <property type="entry name" value="TONB-DEPENDENT OUTER MEMBRANE RECEPTOR"/>
    <property type="match status" value="1"/>
</dbReference>
<dbReference type="InterPro" id="IPR037066">
    <property type="entry name" value="Plug_dom_sf"/>
</dbReference>
<evidence type="ECO:0000313" key="4">
    <source>
        <dbReference type="Proteomes" id="UP000029641"/>
    </source>
</evidence>
<accession>A0A090VMY1</accession>
<dbReference type="GO" id="GO:0044718">
    <property type="term" value="P:siderophore transmembrane transport"/>
    <property type="evidence" value="ECO:0007669"/>
    <property type="project" value="TreeGrafter"/>
</dbReference>
<name>A0A090VMY1_9FLAO</name>
<organism evidence="3 4">
    <name type="scientific">Jejuia pallidilutea</name>
    <dbReference type="NCBI Taxonomy" id="504487"/>
    <lineage>
        <taxon>Bacteria</taxon>
        <taxon>Pseudomonadati</taxon>
        <taxon>Bacteroidota</taxon>
        <taxon>Flavobacteriia</taxon>
        <taxon>Flavobacteriales</taxon>
        <taxon>Flavobacteriaceae</taxon>
        <taxon>Jejuia</taxon>
    </lineage>
</organism>
<dbReference type="EMBL" id="BBNR01000003">
    <property type="protein sequence ID" value="GAL66046.1"/>
    <property type="molecule type" value="Genomic_DNA"/>
</dbReference>
<dbReference type="Pfam" id="PF07715">
    <property type="entry name" value="Plug"/>
    <property type="match status" value="1"/>
</dbReference>
<sequence length="258" mass="28017">MYFKTNIYYLLFIALFSAYTSIAQINGKIVDERNVPLEYATAALFNKNNNTLIAGVISNEDGVFKFEGVKKGTYYLEASFLGYEKTRIDAIVVNSKGAQVDLATIKLVLGTQLNEVIVKAERNTVVNKIDRQVFEASKFKNAQGGTGVDVVRNLPSVTMDSQGEISVRGSTGFMVLLNGKPIQGNASNLIAQLPANAIQKVELITAPSSKYDPEGKAGIINILTNRGAANGAFGRLILKVGCHLLKLMVMLYLIKGMV</sequence>
<gene>
    <name evidence="3" type="ORF">JCM19301_611</name>
</gene>
<evidence type="ECO:0000259" key="2">
    <source>
        <dbReference type="Pfam" id="PF07715"/>
    </source>
</evidence>
<dbReference type="SUPFAM" id="SSF56935">
    <property type="entry name" value="Porins"/>
    <property type="match status" value="1"/>
</dbReference>
<dbReference type="RefSeq" id="WP_238566197.1">
    <property type="nucleotide sequence ID" value="NZ_BBNR01000003.1"/>
</dbReference>
<dbReference type="GO" id="GO:0015344">
    <property type="term" value="F:siderophore uptake transmembrane transporter activity"/>
    <property type="evidence" value="ECO:0007669"/>
    <property type="project" value="TreeGrafter"/>
</dbReference>
<comment type="caution">
    <text evidence="3">The sequence shown here is derived from an EMBL/GenBank/DDBJ whole genome shotgun (WGS) entry which is preliminary data.</text>
</comment>
<protein>
    <submittedName>
        <fullName evidence="3">TonB-dependent receptor putative</fullName>
    </submittedName>
</protein>
<dbReference type="InterPro" id="IPR039426">
    <property type="entry name" value="TonB-dep_rcpt-like"/>
</dbReference>
<proteinExistence type="predicted"/>